<organism evidence="1 2">
    <name type="scientific">Cetraspora pellucida</name>
    <dbReference type="NCBI Taxonomy" id="1433469"/>
    <lineage>
        <taxon>Eukaryota</taxon>
        <taxon>Fungi</taxon>
        <taxon>Fungi incertae sedis</taxon>
        <taxon>Mucoromycota</taxon>
        <taxon>Glomeromycotina</taxon>
        <taxon>Glomeromycetes</taxon>
        <taxon>Diversisporales</taxon>
        <taxon>Gigasporaceae</taxon>
        <taxon>Cetraspora</taxon>
    </lineage>
</organism>
<dbReference type="Proteomes" id="UP000789366">
    <property type="component" value="Unassembled WGS sequence"/>
</dbReference>
<dbReference type="EMBL" id="CAJVPW010012102">
    <property type="protein sequence ID" value="CAG8632206.1"/>
    <property type="molecule type" value="Genomic_DNA"/>
</dbReference>
<comment type="caution">
    <text evidence="1">The sequence shown here is derived from an EMBL/GenBank/DDBJ whole genome shotgun (WGS) entry which is preliminary data.</text>
</comment>
<name>A0ACA9N4D2_9GLOM</name>
<sequence>MTTLQTIGVDKSLSPAYDFESLENIKSATSRELEFVSYKDALIQWSICKNTDELDPSATEIASDGGPLRHLSGNDKQSLKNSENVYMELVDYDDGIEFVIDEHASFCSNGIIVTENDREMDVKIDLE</sequence>
<protein>
    <submittedName>
        <fullName evidence="1">17946_t:CDS:1</fullName>
    </submittedName>
</protein>
<accession>A0ACA9N4D2</accession>
<evidence type="ECO:0000313" key="2">
    <source>
        <dbReference type="Proteomes" id="UP000789366"/>
    </source>
</evidence>
<keyword evidence="2" id="KW-1185">Reference proteome</keyword>
<proteinExistence type="predicted"/>
<reference evidence="1" key="1">
    <citation type="submission" date="2021-06" db="EMBL/GenBank/DDBJ databases">
        <authorList>
            <person name="Kallberg Y."/>
            <person name="Tangrot J."/>
            <person name="Rosling A."/>
        </authorList>
    </citation>
    <scope>NUCLEOTIDE SEQUENCE</scope>
    <source>
        <strain evidence="1">28 12/20/2015</strain>
    </source>
</reference>
<feature type="non-terminal residue" evidence="1">
    <location>
        <position position="127"/>
    </location>
</feature>
<evidence type="ECO:0000313" key="1">
    <source>
        <dbReference type="EMBL" id="CAG8632206.1"/>
    </source>
</evidence>
<gene>
    <name evidence="1" type="ORF">SPELUC_LOCUS8265</name>
</gene>